<feature type="region of interest" description="Disordered" evidence="1">
    <location>
        <begin position="178"/>
        <end position="204"/>
    </location>
</feature>
<evidence type="ECO:0000313" key="2">
    <source>
        <dbReference type="EMBL" id="EME47287.1"/>
    </source>
</evidence>
<feature type="compositionally biased region" description="Low complexity" evidence="1">
    <location>
        <begin position="181"/>
        <end position="194"/>
    </location>
</feature>
<proteinExistence type="predicted"/>
<name>N1PV87_DOTSN</name>
<gene>
    <name evidence="2" type="ORF">DOTSEDRAFT_31748</name>
</gene>
<feature type="compositionally biased region" description="Polar residues" evidence="1">
    <location>
        <begin position="117"/>
        <end position="129"/>
    </location>
</feature>
<reference evidence="2 3" key="2">
    <citation type="journal article" date="2012" name="PLoS Pathog.">
        <title>Diverse lifestyles and strategies of plant pathogenesis encoded in the genomes of eighteen Dothideomycetes fungi.</title>
        <authorList>
            <person name="Ohm R.A."/>
            <person name="Feau N."/>
            <person name="Henrissat B."/>
            <person name="Schoch C.L."/>
            <person name="Horwitz B.A."/>
            <person name="Barry K.W."/>
            <person name="Condon B.J."/>
            <person name="Copeland A.C."/>
            <person name="Dhillon B."/>
            <person name="Glaser F."/>
            <person name="Hesse C.N."/>
            <person name="Kosti I."/>
            <person name="LaButti K."/>
            <person name="Lindquist E.A."/>
            <person name="Lucas S."/>
            <person name="Salamov A.A."/>
            <person name="Bradshaw R.E."/>
            <person name="Ciuffetti L."/>
            <person name="Hamelin R.C."/>
            <person name="Kema G.H.J."/>
            <person name="Lawrence C."/>
            <person name="Scott J.A."/>
            <person name="Spatafora J.W."/>
            <person name="Turgeon B.G."/>
            <person name="de Wit P.J.G.M."/>
            <person name="Zhong S."/>
            <person name="Goodwin S.B."/>
            <person name="Grigoriev I.V."/>
        </authorList>
    </citation>
    <scope>NUCLEOTIDE SEQUENCE [LARGE SCALE GENOMIC DNA]</scope>
    <source>
        <strain evidence="3">NZE10 / CBS 128990</strain>
    </source>
</reference>
<protein>
    <submittedName>
        <fullName evidence="2">Uncharacterized protein</fullName>
    </submittedName>
</protein>
<organism evidence="2 3">
    <name type="scientific">Dothistroma septosporum (strain NZE10 / CBS 128990)</name>
    <name type="common">Red band needle blight fungus</name>
    <name type="synonym">Mycosphaerella pini</name>
    <dbReference type="NCBI Taxonomy" id="675120"/>
    <lineage>
        <taxon>Eukaryota</taxon>
        <taxon>Fungi</taxon>
        <taxon>Dikarya</taxon>
        <taxon>Ascomycota</taxon>
        <taxon>Pezizomycotina</taxon>
        <taxon>Dothideomycetes</taxon>
        <taxon>Dothideomycetidae</taxon>
        <taxon>Mycosphaerellales</taxon>
        <taxon>Mycosphaerellaceae</taxon>
        <taxon>Dothistroma</taxon>
    </lineage>
</organism>
<evidence type="ECO:0000313" key="3">
    <source>
        <dbReference type="Proteomes" id="UP000016933"/>
    </source>
</evidence>
<dbReference type="HOGENOM" id="CLU_1151775_0_0_1"/>
<evidence type="ECO:0000256" key="1">
    <source>
        <dbReference type="SAM" id="MobiDB-lite"/>
    </source>
</evidence>
<feature type="region of interest" description="Disordered" evidence="1">
    <location>
        <begin position="99"/>
        <end position="129"/>
    </location>
</feature>
<dbReference type="AlphaFoldDB" id="N1PV87"/>
<reference evidence="3" key="1">
    <citation type="journal article" date="2012" name="PLoS Genet.">
        <title>The genomes of the fungal plant pathogens Cladosporium fulvum and Dothistroma septosporum reveal adaptation to different hosts and lifestyles but also signatures of common ancestry.</title>
        <authorList>
            <person name="de Wit P.J.G.M."/>
            <person name="van der Burgt A."/>
            <person name="Oekmen B."/>
            <person name="Stergiopoulos I."/>
            <person name="Abd-Elsalam K.A."/>
            <person name="Aerts A.L."/>
            <person name="Bahkali A.H."/>
            <person name="Beenen H.G."/>
            <person name="Chettri P."/>
            <person name="Cox M.P."/>
            <person name="Datema E."/>
            <person name="de Vries R.P."/>
            <person name="Dhillon B."/>
            <person name="Ganley A.R."/>
            <person name="Griffiths S.A."/>
            <person name="Guo Y."/>
            <person name="Hamelin R.C."/>
            <person name="Henrissat B."/>
            <person name="Kabir M.S."/>
            <person name="Jashni M.K."/>
            <person name="Kema G."/>
            <person name="Klaubauf S."/>
            <person name="Lapidus A."/>
            <person name="Levasseur A."/>
            <person name="Lindquist E."/>
            <person name="Mehrabi R."/>
            <person name="Ohm R.A."/>
            <person name="Owen T.J."/>
            <person name="Salamov A."/>
            <person name="Schwelm A."/>
            <person name="Schijlen E."/>
            <person name="Sun H."/>
            <person name="van den Burg H.A."/>
            <person name="van Ham R.C.H.J."/>
            <person name="Zhang S."/>
            <person name="Goodwin S.B."/>
            <person name="Grigoriev I.V."/>
            <person name="Collemare J."/>
            <person name="Bradshaw R.E."/>
        </authorList>
    </citation>
    <scope>NUCLEOTIDE SEQUENCE [LARGE SCALE GENOMIC DNA]</scope>
    <source>
        <strain evidence="3">NZE10 / CBS 128990</strain>
    </source>
</reference>
<dbReference type="EMBL" id="KB446536">
    <property type="protein sequence ID" value="EME47287.1"/>
    <property type="molecule type" value="Genomic_DNA"/>
</dbReference>
<sequence>MTVEKPESFTVAMYTNADRLQSIRLGAKTGPEIVTSSERLDLHRECESEQNAYHSFTMYEKQIETSIYSTYSVLIPVRDENLSGKAGQKSSADLRDRFSAKSFSPSPNVRDFGLDGTHTSLGSPTTPSIEITAPLTVNLPVRRRVASSQPQGGGFDFDPLHGWTSGRQESFSTLRKGIRAGQGSQVASRSSRSSQPEREEDDASIGTLEAAGVCGYMTGNLSLWYNIVKLVFGRAQVTQLS</sequence>
<keyword evidence="3" id="KW-1185">Reference proteome</keyword>
<accession>N1PV87</accession>
<dbReference type="Proteomes" id="UP000016933">
    <property type="component" value="Unassembled WGS sequence"/>
</dbReference>